<evidence type="ECO:0000313" key="2">
    <source>
        <dbReference type="EMBL" id="HHR40220.1"/>
    </source>
</evidence>
<keyword evidence="1" id="KW-0472">Membrane</keyword>
<evidence type="ECO:0000256" key="1">
    <source>
        <dbReference type="SAM" id="Phobius"/>
    </source>
</evidence>
<keyword evidence="1" id="KW-0812">Transmembrane</keyword>
<proteinExistence type="predicted"/>
<reference evidence="2" key="1">
    <citation type="journal article" date="2020" name="mSystems">
        <title>Genome- and Community-Level Interaction Insights into Carbon Utilization and Element Cycling Functions of Hydrothermarchaeota in Hydrothermal Sediment.</title>
        <authorList>
            <person name="Zhou Z."/>
            <person name="Liu Y."/>
            <person name="Xu W."/>
            <person name="Pan J."/>
            <person name="Luo Z.H."/>
            <person name="Li M."/>
        </authorList>
    </citation>
    <scope>NUCLEOTIDE SEQUENCE [LARGE SCALE GENOMIC DNA]</scope>
    <source>
        <strain evidence="2">SpSt-1084</strain>
    </source>
</reference>
<name>A0A7C5Y7Q6_CALS0</name>
<keyword evidence="1" id="KW-1133">Transmembrane helix</keyword>
<gene>
    <name evidence="2" type="ORF">ENM42_00155</name>
</gene>
<protein>
    <submittedName>
        <fullName evidence="2">Uncharacterized protein</fullName>
    </submittedName>
</protein>
<dbReference type="AlphaFoldDB" id="A0A7C5Y7Q6"/>
<feature type="transmembrane region" description="Helical" evidence="1">
    <location>
        <begin position="310"/>
        <end position="331"/>
    </location>
</feature>
<dbReference type="EMBL" id="DRXS01000010">
    <property type="protein sequence ID" value="HHR40220.1"/>
    <property type="molecule type" value="Genomic_DNA"/>
</dbReference>
<comment type="caution">
    <text evidence="2">The sequence shown here is derived from an EMBL/GenBank/DDBJ whole genome shotgun (WGS) entry which is preliminary data.</text>
</comment>
<accession>A0A7C5Y7Q6</accession>
<organism evidence="2">
    <name type="scientific">Caldiarchaeum subterraneum</name>
    <dbReference type="NCBI Taxonomy" id="311458"/>
    <lineage>
        <taxon>Archaea</taxon>
        <taxon>Nitrososphaerota</taxon>
        <taxon>Candidatus Caldarchaeales</taxon>
        <taxon>Candidatus Caldarchaeaceae</taxon>
        <taxon>Candidatus Caldarchaeum</taxon>
    </lineage>
</organism>
<sequence length="338" mass="36560">MSVLFLLVVPVFSQVSTVPNVPERCPCMIDLSTGSVNFSTKPAGSRENPVATPFDWLVRLPNGTLSRPWVVNPYPAAWHSGPPVGIRAMWINPYRPVDNLAPNTDVAEFVYSIVFTVPSPGRIYLRGGSDDPGRVFLDGVFTGINIPGYALWPSNQPSWWVLPVSSGVHNLTIVVNNSVANSPTGLLIEAIYCSNEVMATTVTVTTTTRLPGTTVTTRETTTLTTRVETTETTTVTLTPTTETQTETVMNPVNVTVYVPTTKTVPTTVVNATTVRETTTQTTQQLVVTTTIVQVTNERTDEVLAMLNMPYSAFIIGILEAATVGLGTYLVIKTKSVPP</sequence>